<feature type="transmembrane region" description="Helical" evidence="6">
    <location>
        <begin position="188"/>
        <end position="206"/>
    </location>
</feature>
<evidence type="ECO:0000256" key="2">
    <source>
        <dbReference type="ARBA" id="ARBA00022475"/>
    </source>
</evidence>
<keyword evidence="5 6" id="KW-0472">Membrane</keyword>
<feature type="transmembrane region" description="Helical" evidence="6">
    <location>
        <begin position="156"/>
        <end position="176"/>
    </location>
</feature>
<feature type="transmembrane region" description="Helical" evidence="6">
    <location>
        <begin position="7"/>
        <end position="29"/>
    </location>
</feature>
<evidence type="ECO:0000256" key="6">
    <source>
        <dbReference type="SAM" id="Phobius"/>
    </source>
</evidence>
<feature type="domain" description="EamA" evidence="7">
    <location>
        <begin position="9"/>
        <end position="141"/>
    </location>
</feature>
<protein>
    <submittedName>
        <fullName evidence="8">DMT family transporter</fullName>
    </submittedName>
</protein>
<feature type="transmembrane region" description="Helical" evidence="6">
    <location>
        <begin position="69"/>
        <end position="85"/>
    </location>
</feature>
<keyword evidence="4 6" id="KW-1133">Transmembrane helix</keyword>
<keyword evidence="9" id="KW-1185">Reference proteome</keyword>
<sequence>MQPRNNFFYHLLAIITVSIWGITFVSTKILISHGLTPTEIFISRFTLAYIGIWLISPAKLFLKNGRDELLFAGAGLCGGSLYFITENTALGITFASNVSLIVCTSPLLTTLLSFLFYRKERLSANLIYGSLIALAGVSLVVFNGSFILKINPLGDILTLIAALMWAFYCIILKKIGNRYPTLFVTRKVFFYGIVTALPFALTQQPFPDLSVFTNISVIFNLLFLGIVASMLCYYMWNTIVKKIGIIQATNYIYINPLVTLLASSIILNETLTFISLFGAGLILFGVYLAERKFPLRNKAALTYKK</sequence>
<proteinExistence type="predicted"/>
<reference evidence="8 9" key="1">
    <citation type="submission" date="2022-07" db="EMBL/GenBank/DDBJ databases">
        <title>Fecal culturing of patients with breast cancer.</title>
        <authorList>
            <person name="Teng N.M.Y."/>
            <person name="Kiu R."/>
            <person name="Evans R."/>
            <person name="Baker D.J."/>
            <person name="Zenner C."/>
            <person name="Robinson S.D."/>
            <person name="Hall L.J."/>
        </authorList>
    </citation>
    <scope>NUCLEOTIDE SEQUENCE [LARGE SCALE GENOMIC DNA]</scope>
    <source>
        <strain evidence="8 9">LH1063</strain>
    </source>
</reference>
<accession>A0ABT1MDT8</accession>
<name>A0ABT1MDT8_9BACT</name>
<keyword evidence="3 6" id="KW-0812">Transmembrane</keyword>
<gene>
    <name evidence="8" type="ORF">NMU02_01655</name>
</gene>
<dbReference type="SUPFAM" id="SSF103481">
    <property type="entry name" value="Multidrug resistance efflux transporter EmrE"/>
    <property type="match status" value="2"/>
</dbReference>
<dbReference type="InterPro" id="IPR000620">
    <property type="entry name" value="EamA_dom"/>
</dbReference>
<feature type="transmembrane region" description="Helical" evidence="6">
    <location>
        <begin position="126"/>
        <end position="150"/>
    </location>
</feature>
<comment type="subcellular location">
    <subcellularLocation>
        <location evidence="1">Cell membrane</location>
        <topology evidence="1">Multi-pass membrane protein</topology>
    </subcellularLocation>
</comment>
<feature type="transmembrane region" description="Helical" evidence="6">
    <location>
        <begin position="248"/>
        <end position="267"/>
    </location>
</feature>
<comment type="caution">
    <text evidence="8">The sequence shown here is derived from an EMBL/GenBank/DDBJ whole genome shotgun (WGS) entry which is preliminary data.</text>
</comment>
<evidence type="ECO:0000256" key="5">
    <source>
        <dbReference type="ARBA" id="ARBA00023136"/>
    </source>
</evidence>
<evidence type="ECO:0000256" key="3">
    <source>
        <dbReference type="ARBA" id="ARBA00022692"/>
    </source>
</evidence>
<dbReference type="PANTHER" id="PTHR32322">
    <property type="entry name" value="INNER MEMBRANE TRANSPORTER"/>
    <property type="match status" value="1"/>
</dbReference>
<feature type="transmembrane region" description="Helical" evidence="6">
    <location>
        <begin position="212"/>
        <end position="236"/>
    </location>
</feature>
<dbReference type="PANTHER" id="PTHR32322:SF18">
    <property type="entry name" value="S-ADENOSYLMETHIONINE_S-ADENOSYLHOMOCYSTEINE TRANSPORTER"/>
    <property type="match status" value="1"/>
</dbReference>
<evidence type="ECO:0000313" key="9">
    <source>
        <dbReference type="Proteomes" id="UP001205603"/>
    </source>
</evidence>
<feature type="transmembrane region" description="Helical" evidence="6">
    <location>
        <begin position="97"/>
        <end position="117"/>
    </location>
</feature>
<feature type="transmembrane region" description="Helical" evidence="6">
    <location>
        <begin position="273"/>
        <end position="289"/>
    </location>
</feature>
<evidence type="ECO:0000256" key="1">
    <source>
        <dbReference type="ARBA" id="ARBA00004651"/>
    </source>
</evidence>
<dbReference type="EMBL" id="JANDHW010000001">
    <property type="protein sequence ID" value="MCP9610798.1"/>
    <property type="molecule type" value="Genomic_DNA"/>
</dbReference>
<dbReference type="Pfam" id="PF00892">
    <property type="entry name" value="EamA"/>
    <property type="match status" value="2"/>
</dbReference>
<dbReference type="InterPro" id="IPR050638">
    <property type="entry name" value="AA-Vitamin_Transporters"/>
</dbReference>
<evidence type="ECO:0000313" key="8">
    <source>
        <dbReference type="EMBL" id="MCP9610798.1"/>
    </source>
</evidence>
<dbReference type="InterPro" id="IPR037185">
    <property type="entry name" value="EmrE-like"/>
</dbReference>
<feature type="domain" description="EamA" evidence="7">
    <location>
        <begin position="153"/>
        <end position="288"/>
    </location>
</feature>
<keyword evidence="2" id="KW-1003">Cell membrane</keyword>
<evidence type="ECO:0000256" key="4">
    <source>
        <dbReference type="ARBA" id="ARBA00022989"/>
    </source>
</evidence>
<dbReference type="RefSeq" id="WP_255025378.1">
    <property type="nucleotide sequence ID" value="NZ_JANDHW010000001.1"/>
</dbReference>
<dbReference type="Proteomes" id="UP001205603">
    <property type="component" value="Unassembled WGS sequence"/>
</dbReference>
<evidence type="ECO:0000259" key="7">
    <source>
        <dbReference type="Pfam" id="PF00892"/>
    </source>
</evidence>
<organism evidence="8 9">
    <name type="scientific">Coprobacter tertius</name>
    <dbReference type="NCBI Taxonomy" id="2944915"/>
    <lineage>
        <taxon>Bacteria</taxon>
        <taxon>Pseudomonadati</taxon>
        <taxon>Bacteroidota</taxon>
        <taxon>Bacteroidia</taxon>
        <taxon>Bacteroidales</taxon>
        <taxon>Barnesiellaceae</taxon>
        <taxon>Coprobacter</taxon>
    </lineage>
</organism>
<feature type="transmembrane region" description="Helical" evidence="6">
    <location>
        <begin position="41"/>
        <end position="62"/>
    </location>
</feature>